<dbReference type="InterPro" id="IPR003018">
    <property type="entry name" value="GAF"/>
</dbReference>
<name>A0A0F3GK88_9BACT</name>
<dbReference type="Pfam" id="PF01590">
    <property type="entry name" value="GAF"/>
    <property type="match status" value="1"/>
</dbReference>
<dbReference type="Proteomes" id="UP000033423">
    <property type="component" value="Unassembled WGS sequence"/>
</dbReference>
<dbReference type="SMART" id="SM00065">
    <property type="entry name" value="GAF"/>
    <property type="match status" value="1"/>
</dbReference>
<evidence type="ECO:0000313" key="2">
    <source>
        <dbReference type="EMBL" id="KJU82364.1"/>
    </source>
</evidence>
<keyword evidence="3" id="KW-1185">Reference proteome</keyword>
<sequence length="541" mass="60642">MSQKYSLTSDLLKIGTALSAEKNIEALLEMIVAEAMKLTNSEGATLYIKTPDDLAIAFKILQNRTLGLQMGGTSKNEISFPPLKLYNTDGGGNKHLVSVYVALTGTTLNIPDVYEIDGFDFQGTKAFDKRTGYRSKSMLVTALRNYENEIIGVLQLINAQDSEGSIIAFSGEHQELIESLASQAAVAITNASLLSDLKNLMDGFIKSIASAIDEKSPYTGGHIRRVAEITLDIAQGLSSSDNQRWRDFNLSQDEINELRIAAWMHDIGKISTPEHIVDKATKLETIYDRIKYIEAKFEILRRDVQLFYVKKHAEISSGNDNDKQGQLQRLSEVYNEQTIRLASDLDFLRLINQGGEFMSDAFIARLADIAATQITLNGVQQDLLTEDEVNNLSIRRGTLTEQERQIIQNHVTLTYTMLAKMPWPKKLRGVCEYASEHHEKLDGTGYPNGLDADSLSVQSRIIAIADIFEALSAGDRPYKHGKKLSECVKIIGFMVKDKHVDKDIVDFFIHSGLLQKYAKRELKDYQIDPFTYDGITYDFRV</sequence>
<dbReference type="AlphaFoldDB" id="A0A0F3GK88"/>
<dbReference type="InterPro" id="IPR029016">
    <property type="entry name" value="GAF-like_dom_sf"/>
</dbReference>
<feature type="domain" description="HD-GYP" evidence="1">
    <location>
        <begin position="322"/>
        <end position="524"/>
    </location>
</feature>
<dbReference type="InterPro" id="IPR003607">
    <property type="entry name" value="HD/PDEase_dom"/>
</dbReference>
<organism evidence="2 3">
    <name type="scientific">Candidatus Magnetobacterium bavaricum</name>
    <dbReference type="NCBI Taxonomy" id="29290"/>
    <lineage>
        <taxon>Bacteria</taxon>
        <taxon>Pseudomonadati</taxon>
        <taxon>Nitrospirota</taxon>
        <taxon>Thermodesulfovibrionia</taxon>
        <taxon>Thermodesulfovibrionales</taxon>
        <taxon>Candidatus Magnetobacteriaceae</taxon>
        <taxon>Candidatus Magnetobacterium</taxon>
    </lineage>
</organism>
<dbReference type="EMBL" id="LACI01002346">
    <property type="protein sequence ID" value="KJU82364.1"/>
    <property type="molecule type" value="Genomic_DNA"/>
</dbReference>
<dbReference type="PATRIC" id="fig|29290.4.peg.7185"/>
<dbReference type="SUPFAM" id="SSF55781">
    <property type="entry name" value="GAF domain-like"/>
    <property type="match status" value="1"/>
</dbReference>
<gene>
    <name evidence="2" type="ORF">MBAV_005454</name>
</gene>
<evidence type="ECO:0000313" key="3">
    <source>
        <dbReference type="Proteomes" id="UP000033423"/>
    </source>
</evidence>
<dbReference type="CDD" id="cd00077">
    <property type="entry name" value="HDc"/>
    <property type="match status" value="2"/>
</dbReference>
<dbReference type="Pfam" id="PF13487">
    <property type="entry name" value="HD_5"/>
    <property type="match status" value="1"/>
</dbReference>
<dbReference type="InterPro" id="IPR006674">
    <property type="entry name" value="HD_domain"/>
</dbReference>
<dbReference type="SUPFAM" id="SSF109604">
    <property type="entry name" value="HD-domain/PDEase-like"/>
    <property type="match status" value="1"/>
</dbReference>
<dbReference type="Pfam" id="PF01966">
    <property type="entry name" value="HD"/>
    <property type="match status" value="1"/>
</dbReference>
<dbReference type="PANTHER" id="PTHR43155">
    <property type="entry name" value="CYCLIC DI-GMP PHOSPHODIESTERASE PA4108-RELATED"/>
    <property type="match status" value="1"/>
</dbReference>
<evidence type="ECO:0000259" key="1">
    <source>
        <dbReference type="PROSITE" id="PS51832"/>
    </source>
</evidence>
<comment type="caution">
    <text evidence="2">The sequence shown here is derived from an EMBL/GenBank/DDBJ whole genome shotgun (WGS) entry which is preliminary data.</text>
</comment>
<dbReference type="Gene3D" id="3.30.450.40">
    <property type="match status" value="1"/>
</dbReference>
<feature type="domain" description="HD-GYP" evidence="1">
    <location>
        <begin position="197"/>
        <end position="284"/>
    </location>
</feature>
<reference evidence="2 3" key="1">
    <citation type="submission" date="2015-02" db="EMBL/GenBank/DDBJ databases">
        <title>Single-cell genomics of uncultivated deep-branching MTB reveals a conserved set of magnetosome genes.</title>
        <authorList>
            <person name="Kolinko S."/>
            <person name="Richter M."/>
            <person name="Glockner F.O."/>
            <person name="Brachmann A."/>
            <person name="Schuler D."/>
        </authorList>
    </citation>
    <scope>NUCLEOTIDE SEQUENCE [LARGE SCALE GENOMIC DNA]</scope>
    <source>
        <strain evidence="2">TM-1</strain>
    </source>
</reference>
<dbReference type="InterPro" id="IPR037522">
    <property type="entry name" value="HD_GYP_dom"/>
</dbReference>
<dbReference type="Gene3D" id="1.10.3210.10">
    <property type="entry name" value="Hypothetical protein af1432"/>
    <property type="match status" value="2"/>
</dbReference>
<protein>
    <submittedName>
        <fullName evidence="2">Chemotaxis sensory transducer family protein</fullName>
    </submittedName>
</protein>
<accession>A0A0F3GK88</accession>
<dbReference type="SMART" id="SM00471">
    <property type="entry name" value="HDc"/>
    <property type="match status" value="1"/>
</dbReference>
<dbReference type="PANTHER" id="PTHR43155:SF2">
    <property type="entry name" value="CYCLIC DI-GMP PHOSPHODIESTERASE PA4108"/>
    <property type="match status" value="1"/>
</dbReference>
<dbReference type="PROSITE" id="PS51832">
    <property type="entry name" value="HD_GYP"/>
    <property type="match status" value="2"/>
</dbReference>
<proteinExistence type="predicted"/>